<organism evidence="3 4">
    <name type="scientific">Acetoanaerobium noterae</name>
    <dbReference type="NCBI Taxonomy" id="745369"/>
    <lineage>
        <taxon>Bacteria</taxon>
        <taxon>Bacillati</taxon>
        <taxon>Bacillota</taxon>
        <taxon>Clostridia</taxon>
        <taxon>Peptostreptococcales</taxon>
        <taxon>Filifactoraceae</taxon>
        <taxon>Acetoanaerobium</taxon>
    </lineage>
</organism>
<dbReference type="RefSeq" id="WP_079589633.1">
    <property type="nucleotide sequence ID" value="NZ_FUYN01000003.1"/>
</dbReference>
<dbReference type="InterPro" id="IPR036582">
    <property type="entry name" value="Mao_N_sf"/>
</dbReference>
<gene>
    <name evidence="3" type="ORF">SAMN02745120_1809</name>
</gene>
<evidence type="ECO:0000313" key="4">
    <source>
        <dbReference type="Proteomes" id="UP000243406"/>
    </source>
</evidence>
<dbReference type="AlphaFoldDB" id="A0A1T5BQI5"/>
<sequence>MKKGFKQYIALTLALGLLIPSVSFGAPKIEYGKFIVGGKTQKIALANVSVDSAPLTVSSGEVPPLVIDSRTLVPVKLVTEKLGAQISWNAKTEEVTIKKSDKTIVLKINSSTAKVNGKSKTLPDKVSPIIVNSRTMVPLKFIADEFSLTVNYNAANNSTNLISKSGEHVNDALFPADTVVNTDDILGSLDLSGVTVVQNNSNNNSVDSNNNSNQLPIVDVDNIISTPQGSNNQVNTSTSLAKQVSYNLVQQNMDNEIFSITGTSGLSSSSFFLSDPERLVIDIQGAAINSSLDANKFYSNSAFIKEMNSYYHASENKLRITLKLKDDTKREEVQIKQNPASVDVTYKSQKPKNSNMTYSADRINSKFELRLLSSYNAPSVNFDMFSNVVELTIPSSVSNLQPEIRNVDDRNISSIEVINQGQDTKIKFKLKERVNYALTENGINSKIGIKFTKQNRTKPLIVVDAGHGAKDPGAVSGGSTEKELNLIISQKLSARLKQEGYEIITTRDTDVFIELVDRAAAANNSDADLFISIHHNAAGSSAANGIETLYYPSDDNKALAQIFHSEMLKSSGANDRKIIPRANLVVLNRTKMPAALLELGYMTNSSELANLKDDAYQNAMVEGIVKAVNRYFKGY</sequence>
<dbReference type="Pfam" id="PF01520">
    <property type="entry name" value="Amidase_3"/>
    <property type="match status" value="1"/>
</dbReference>
<dbReference type="OrthoDB" id="9806267at2"/>
<dbReference type="Gene3D" id="3.40.630.40">
    <property type="entry name" value="Zn-dependent exopeptidases"/>
    <property type="match status" value="1"/>
</dbReference>
<evidence type="ECO:0000256" key="1">
    <source>
        <dbReference type="ARBA" id="ARBA00022801"/>
    </source>
</evidence>
<evidence type="ECO:0000313" key="3">
    <source>
        <dbReference type="EMBL" id="SKB49622.1"/>
    </source>
</evidence>
<dbReference type="SUPFAM" id="SSF55383">
    <property type="entry name" value="Copper amine oxidase, domain N"/>
    <property type="match status" value="1"/>
</dbReference>
<dbReference type="InterPro" id="IPR050695">
    <property type="entry name" value="N-acetylmuramoyl_amidase_3"/>
</dbReference>
<dbReference type="CDD" id="cd02696">
    <property type="entry name" value="MurNAc-LAA"/>
    <property type="match status" value="1"/>
</dbReference>
<dbReference type="SUPFAM" id="SSF53187">
    <property type="entry name" value="Zn-dependent exopeptidases"/>
    <property type="match status" value="1"/>
</dbReference>
<dbReference type="SMART" id="SM00646">
    <property type="entry name" value="Ami_3"/>
    <property type="match status" value="1"/>
</dbReference>
<evidence type="ECO:0000259" key="2">
    <source>
        <dbReference type="SMART" id="SM00646"/>
    </source>
</evidence>
<dbReference type="Proteomes" id="UP000243406">
    <property type="component" value="Unassembled WGS sequence"/>
</dbReference>
<keyword evidence="1" id="KW-0378">Hydrolase</keyword>
<dbReference type="GO" id="GO:0009253">
    <property type="term" value="P:peptidoglycan catabolic process"/>
    <property type="evidence" value="ECO:0007669"/>
    <property type="project" value="InterPro"/>
</dbReference>
<dbReference type="Gene3D" id="2.60.40.3500">
    <property type="match status" value="1"/>
</dbReference>
<dbReference type="Gene3D" id="3.30.457.10">
    <property type="entry name" value="Copper amine oxidase-like, N-terminal domain"/>
    <property type="match status" value="1"/>
</dbReference>
<protein>
    <submittedName>
        <fullName evidence="3">N-acetylmuramoyl-L-alanine amidase</fullName>
    </submittedName>
</protein>
<dbReference type="Pfam" id="PF11741">
    <property type="entry name" value="AMIN"/>
    <property type="match status" value="1"/>
</dbReference>
<dbReference type="GO" id="GO:0030288">
    <property type="term" value="C:outer membrane-bounded periplasmic space"/>
    <property type="evidence" value="ECO:0007669"/>
    <property type="project" value="TreeGrafter"/>
</dbReference>
<accession>A0A1T5BQI5</accession>
<dbReference type="PANTHER" id="PTHR30404:SF0">
    <property type="entry name" value="N-ACETYLMURAMOYL-L-ALANINE AMIDASE AMIC"/>
    <property type="match status" value="1"/>
</dbReference>
<dbReference type="PANTHER" id="PTHR30404">
    <property type="entry name" value="N-ACETYLMURAMOYL-L-ALANINE AMIDASE"/>
    <property type="match status" value="1"/>
</dbReference>
<dbReference type="GO" id="GO:0008745">
    <property type="term" value="F:N-acetylmuramoyl-L-alanine amidase activity"/>
    <property type="evidence" value="ECO:0007669"/>
    <property type="project" value="InterPro"/>
</dbReference>
<name>A0A1T5BQI5_9FIRM</name>
<proteinExistence type="predicted"/>
<keyword evidence="4" id="KW-1185">Reference proteome</keyword>
<dbReference type="InterPro" id="IPR012854">
    <property type="entry name" value="Cu_amine_oxidase-like_N"/>
</dbReference>
<dbReference type="InterPro" id="IPR021731">
    <property type="entry name" value="AMIN_dom"/>
</dbReference>
<dbReference type="Pfam" id="PF07833">
    <property type="entry name" value="Cu_amine_oxidN1"/>
    <property type="match status" value="1"/>
</dbReference>
<feature type="domain" description="MurNAc-LAA" evidence="2">
    <location>
        <begin position="519"/>
        <end position="629"/>
    </location>
</feature>
<reference evidence="4" key="1">
    <citation type="submission" date="2017-02" db="EMBL/GenBank/DDBJ databases">
        <authorList>
            <person name="Varghese N."/>
            <person name="Submissions S."/>
        </authorList>
    </citation>
    <scope>NUCLEOTIDE SEQUENCE [LARGE SCALE GENOMIC DNA]</scope>
    <source>
        <strain evidence="4">ATCC 35199</strain>
    </source>
</reference>
<dbReference type="EMBL" id="FUYN01000003">
    <property type="protein sequence ID" value="SKB49622.1"/>
    <property type="molecule type" value="Genomic_DNA"/>
</dbReference>
<dbReference type="InterPro" id="IPR002508">
    <property type="entry name" value="MurNAc-LAA_cat"/>
</dbReference>